<feature type="binding site" description="covalent" evidence="12">
    <location>
        <position position="224"/>
    </location>
    <ligand>
        <name>heme c</name>
        <dbReference type="ChEBI" id="CHEBI:61717"/>
        <label>2</label>
    </ligand>
</feature>
<evidence type="ECO:0000256" key="2">
    <source>
        <dbReference type="ARBA" id="ARBA00022448"/>
    </source>
</evidence>
<dbReference type="EMBL" id="CP002850">
    <property type="protein sequence ID" value="AEH62349.1"/>
    <property type="molecule type" value="Genomic_DNA"/>
</dbReference>
<feature type="binding site" description="axial binding residue" evidence="13">
    <location>
        <position position="371"/>
    </location>
    <ligand>
        <name>heme c</name>
        <dbReference type="ChEBI" id="CHEBI:61717"/>
        <label>3</label>
    </ligand>
    <ligandPart>
        <name>Fe</name>
        <dbReference type="ChEBI" id="CHEBI:18248"/>
    </ligandPart>
</feature>
<gene>
    <name evidence="17" type="ordered locus">Zmob_0503</name>
</gene>
<feature type="binding site" description="axial binding residue" evidence="13">
    <location>
        <position position="75"/>
    </location>
    <ligand>
        <name>heme c</name>
        <dbReference type="ChEBI" id="CHEBI:61717"/>
        <label>1</label>
    </ligand>
    <ligandPart>
        <name>Fe</name>
        <dbReference type="ChEBI" id="CHEBI:18248"/>
    </ligandPart>
</feature>
<keyword evidence="2" id="KW-0813">Transport</keyword>
<evidence type="ECO:0000256" key="8">
    <source>
        <dbReference type="ARBA" id="ARBA00022737"/>
    </source>
</evidence>
<dbReference type="Gene3D" id="1.10.760.10">
    <property type="entry name" value="Cytochrome c-like domain"/>
    <property type="match status" value="3"/>
</dbReference>
<keyword evidence="3" id="KW-1003">Cell membrane</keyword>
<reference evidence="17 18" key="1">
    <citation type="journal article" date="2011" name="J. Bacteriol.">
        <title>Genome sequence of the ethanol-producing Zymomonas mobilis subsp. mobilis lectotype strain ATCC 10988.</title>
        <authorList>
            <person name="Pappas K.M."/>
            <person name="Kouvelis V.N."/>
            <person name="Saunders E."/>
            <person name="Brettin T.S."/>
            <person name="Bruce D."/>
            <person name="Detter C."/>
            <person name="Balakireva M."/>
            <person name="Han C.S."/>
            <person name="Savvakis G."/>
            <person name="Kyrpides N.C."/>
            <person name="Typas M.A."/>
        </authorList>
    </citation>
    <scope>NUCLEOTIDE SEQUENCE [LARGE SCALE GENOMIC DNA]</scope>
    <source>
        <strain evidence="18">ATCC 10988 / DSM 424 / CCUG 17860 / LMG 404 / NCIMB 8938 / NRRL B-806 / ZM1</strain>
    </source>
</reference>
<dbReference type="PIRSF" id="PIRSF000018">
    <property type="entry name" value="Mb_ADH_cyt_c"/>
    <property type="match status" value="1"/>
</dbReference>
<dbReference type="Proteomes" id="UP000001494">
    <property type="component" value="Chromosome"/>
</dbReference>
<dbReference type="InterPro" id="IPR014353">
    <property type="entry name" value="Membr-bd_ADH_cyt_c"/>
</dbReference>
<keyword evidence="9" id="KW-0249">Electron transport</keyword>
<dbReference type="OrthoDB" id="9811281at2"/>
<dbReference type="GO" id="GO:0005506">
    <property type="term" value="F:iron ion binding"/>
    <property type="evidence" value="ECO:0007669"/>
    <property type="project" value="InterPro"/>
</dbReference>
<feature type="domain" description="Cytochrome c" evidence="16">
    <location>
        <begin position="57"/>
        <end position="162"/>
    </location>
</feature>
<evidence type="ECO:0000313" key="17">
    <source>
        <dbReference type="EMBL" id="AEH62349.1"/>
    </source>
</evidence>
<feature type="binding site" description="covalent" evidence="12">
    <location>
        <position position="74"/>
    </location>
    <ligand>
        <name>heme c</name>
        <dbReference type="ChEBI" id="CHEBI:61717"/>
        <label>1</label>
    </ligand>
</feature>
<evidence type="ECO:0000256" key="11">
    <source>
        <dbReference type="ARBA" id="ARBA00023136"/>
    </source>
</evidence>
<feature type="binding site" description="axial binding residue" evidence="13">
    <location>
        <position position="225"/>
    </location>
    <ligand>
        <name>heme c</name>
        <dbReference type="ChEBI" id="CHEBI:61717"/>
        <label>2</label>
    </ligand>
    <ligandPart>
        <name>Fe</name>
        <dbReference type="ChEBI" id="CHEBI:18248"/>
    </ligandPart>
</feature>
<dbReference type="HOGENOM" id="CLU_028594_0_1_5"/>
<feature type="binding site" description="covalent" evidence="12">
    <location>
        <position position="370"/>
    </location>
    <ligand>
        <name>heme c</name>
        <dbReference type="ChEBI" id="CHEBI:61717"/>
        <label>3</label>
    </ligand>
</feature>
<feature type="chain" id="PRO_5002609462" evidence="15">
    <location>
        <begin position="26"/>
        <end position="504"/>
    </location>
</feature>
<feature type="signal peptide" evidence="15">
    <location>
        <begin position="1"/>
        <end position="25"/>
    </location>
</feature>
<comment type="cofactor">
    <cofactor evidence="12">
        <name>heme c</name>
        <dbReference type="ChEBI" id="CHEBI:61717"/>
    </cofactor>
    <text evidence="12">Binds 3 heme c groups covalently per subunit.</text>
</comment>
<dbReference type="SUPFAM" id="SSF46626">
    <property type="entry name" value="Cytochrome c"/>
    <property type="match status" value="3"/>
</dbReference>
<keyword evidence="17" id="KW-0560">Oxidoreductase</keyword>
<evidence type="ECO:0000256" key="1">
    <source>
        <dbReference type="ARBA" id="ARBA00004236"/>
    </source>
</evidence>
<keyword evidence="6 13" id="KW-0479">Metal-binding</keyword>
<keyword evidence="14" id="KW-0812">Transmembrane</keyword>
<dbReference type="PROSITE" id="PS51007">
    <property type="entry name" value="CYTC"/>
    <property type="match status" value="3"/>
</dbReference>
<accession>A0A0H3FX22</accession>
<dbReference type="PANTHER" id="PTHR35008:SF8">
    <property type="entry name" value="ALCOHOL DEHYDROGENASE CYTOCHROME C SUBUNIT"/>
    <property type="match status" value="1"/>
</dbReference>
<evidence type="ECO:0000256" key="9">
    <source>
        <dbReference type="ARBA" id="ARBA00022982"/>
    </source>
</evidence>
<feature type="domain" description="Cytochrome c" evidence="16">
    <location>
        <begin position="354"/>
        <end position="442"/>
    </location>
</feature>
<evidence type="ECO:0000256" key="4">
    <source>
        <dbReference type="ARBA" id="ARBA00022617"/>
    </source>
</evidence>
<feature type="binding site" description="covalent" evidence="12">
    <location>
        <position position="71"/>
    </location>
    <ligand>
        <name>heme c</name>
        <dbReference type="ChEBI" id="CHEBI:61717"/>
        <label>1</label>
    </ligand>
</feature>
<evidence type="ECO:0000256" key="10">
    <source>
        <dbReference type="ARBA" id="ARBA00023004"/>
    </source>
</evidence>
<keyword evidence="5" id="KW-0679">Respiratory chain</keyword>
<dbReference type="EC" id="1.1.99.3" evidence="17"/>
<evidence type="ECO:0000256" key="7">
    <source>
        <dbReference type="ARBA" id="ARBA00022729"/>
    </source>
</evidence>
<evidence type="ECO:0000256" key="12">
    <source>
        <dbReference type="PIRSR" id="PIRSR000018-50"/>
    </source>
</evidence>
<name>A0A0H3FX22_ZYMMA</name>
<dbReference type="Pfam" id="PF00034">
    <property type="entry name" value="Cytochrom_C"/>
    <property type="match status" value="2"/>
</dbReference>
<evidence type="ECO:0000259" key="16">
    <source>
        <dbReference type="PROSITE" id="PS51007"/>
    </source>
</evidence>
<evidence type="ECO:0000256" key="13">
    <source>
        <dbReference type="PIRSR" id="PIRSR000018-51"/>
    </source>
</evidence>
<keyword evidence="14" id="KW-1133">Transmembrane helix</keyword>
<keyword evidence="10 13" id="KW-0408">Iron</keyword>
<organism evidence="17 18">
    <name type="scientific">Zymomonas mobilis subsp. mobilis (strain ATCC 10988 / DSM 424 / LMG 404 / NCIMB 8938 / NRRL B-806 / ZM1)</name>
    <dbReference type="NCBI Taxonomy" id="555217"/>
    <lineage>
        <taxon>Bacteria</taxon>
        <taxon>Pseudomonadati</taxon>
        <taxon>Pseudomonadota</taxon>
        <taxon>Alphaproteobacteria</taxon>
        <taxon>Sphingomonadales</taxon>
        <taxon>Zymomonadaceae</taxon>
        <taxon>Zymomonas</taxon>
    </lineage>
</organism>
<dbReference type="KEGG" id="zmm:Zmob_0503"/>
<keyword evidence="4 12" id="KW-0349">Heme</keyword>
<sequence length="504" mass="54646" precursor="true">MMRPFFHRLASVAGLAFCVSLPAMAWAEKSQTSMPVSPPVVVQKNVAASSATNGFSSDLERGAYLAKAGDCIACHRGNANNAPPYAGGYAIASPMGSIISPNISPSKTAGIGNYSEQDFSRALRKGIRKDGAYLYPAMPYTAYAGLSDQDVHALYVYFMQGVAPVDEKPQAVTKLSFPFNLRLLMSGWNLLFLHDKPFKNNPKVSDEINRGHYLVDTLAHCSTCHSPRNFFMAESRRRYLTGTSVGGWYAPNITPDETEGIGSWSEEEIARYLKTGHVNGKAQAAGSMAEAIEYSLRFLSDADLRAMAAYLKTVAPQNLTGAKQSRFSFENKTPAHLVDVEPVTSRTAMAMSDAGSVDGQLLYENACASCHGRNGEGTADHFYPSLTHNSATGGLVADNLVMTILNGIERKSNDGIAGMPSYADELNDSQIAAIANYVISRFGNKAIPPVSIQQVADFRANKSTPALLMRMMPWLLSGAGFVFIVVMIIGFFRLKSLFKKRPSH</sequence>
<evidence type="ECO:0000256" key="5">
    <source>
        <dbReference type="ARBA" id="ARBA00022660"/>
    </source>
</evidence>
<dbReference type="eggNOG" id="COG2010">
    <property type="taxonomic scope" value="Bacteria"/>
</dbReference>
<feature type="binding site" description="covalent" evidence="12">
    <location>
        <position position="221"/>
    </location>
    <ligand>
        <name>heme c</name>
        <dbReference type="ChEBI" id="CHEBI:61717"/>
        <label>2</label>
    </ligand>
</feature>
<dbReference type="InterPro" id="IPR009056">
    <property type="entry name" value="Cyt_c-like_dom"/>
</dbReference>
<protein>
    <submittedName>
        <fullName evidence="17">Gluconate 2-dehydrogenase (Acceptor)</fullName>
        <ecNumber evidence="17">1.1.99.3</ecNumber>
    </submittedName>
</protein>
<keyword evidence="8" id="KW-0677">Repeat</keyword>
<evidence type="ECO:0000256" key="15">
    <source>
        <dbReference type="SAM" id="SignalP"/>
    </source>
</evidence>
<dbReference type="PANTHER" id="PTHR35008">
    <property type="entry name" value="BLL4482 PROTEIN-RELATED"/>
    <property type="match status" value="1"/>
</dbReference>
<feature type="domain" description="Cytochrome c" evidence="16">
    <location>
        <begin position="206"/>
        <end position="315"/>
    </location>
</feature>
<evidence type="ECO:0000256" key="3">
    <source>
        <dbReference type="ARBA" id="ARBA00022475"/>
    </source>
</evidence>
<proteinExistence type="predicted"/>
<dbReference type="AlphaFoldDB" id="A0A0H3FX22"/>
<dbReference type="InterPro" id="IPR051459">
    <property type="entry name" value="Cytochrome_c-type_DH"/>
</dbReference>
<dbReference type="InterPro" id="IPR008168">
    <property type="entry name" value="Cyt_C_IC"/>
</dbReference>
<dbReference type="PRINTS" id="PR00605">
    <property type="entry name" value="CYTCHROMECIC"/>
</dbReference>
<evidence type="ECO:0000256" key="14">
    <source>
        <dbReference type="SAM" id="Phobius"/>
    </source>
</evidence>
<evidence type="ECO:0000256" key="6">
    <source>
        <dbReference type="ARBA" id="ARBA00022723"/>
    </source>
</evidence>
<comment type="subcellular location">
    <subcellularLocation>
        <location evidence="1">Cell membrane</location>
    </subcellularLocation>
</comment>
<dbReference type="GO" id="GO:0009055">
    <property type="term" value="F:electron transfer activity"/>
    <property type="evidence" value="ECO:0007669"/>
    <property type="project" value="InterPro"/>
</dbReference>
<feature type="binding site" description="covalent" evidence="12">
    <location>
        <position position="367"/>
    </location>
    <ligand>
        <name>heme c</name>
        <dbReference type="ChEBI" id="CHEBI:61717"/>
        <label>3</label>
    </ligand>
</feature>
<keyword evidence="11 14" id="KW-0472">Membrane</keyword>
<evidence type="ECO:0000313" key="18">
    <source>
        <dbReference type="Proteomes" id="UP000001494"/>
    </source>
</evidence>
<dbReference type="GO" id="GO:0020037">
    <property type="term" value="F:heme binding"/>
    <property type="evidence" value="ECO:0007669"/>
    <property type="project" value="InterPro"/>
</dbReference>
<dbReference type="InterPro" id="IPR036909">
    <property type="entry name" value="Cyt_c-like_dom_sf"/>
</dbReference>
<dbReference type="GO" id="GO:0033717">
    <property type="term" value="F:gluconate 2-dehydrogenase (acceptor) activity"/>
    <property type="evidence" value="ECO:0007669"/>
    <property type="project" value="UniProtKB-EC"/>
</dbReference>
<dbReference type="GO" id="GO:0005886">
    <property type="term" value="C:plasma membrane"/>
    <property type="evidence" value="ECO:0007669"/>
    <property type="project" value="UniProtKB-SubCell"/>
</dbReference>
<feature type="transmembrane region" description="Helical" evidence="14">
    <location>
        <begin position="471"/>
        <end position="492"/>
    </location>
</feature>
<keyword evidence="7 15" id="KW-0732">Signal</keyword>